<dbReference type="EMBL" id="CACVAP010000011">
    <property type="protein sequence ID" value="CAA6798686.1"/>
    <property type="molecule type" value="Genomic_DNA"/>
</dbReference>
<sequence>MCLSSFVKYMLLSVIVGTLVIFAIFFENVYYFIPAMVAAIVQSKMVCYECKTPILKDKNGWYIFTVRSKCRTCGHDTMICDEKK</sequence>
<keyword evidence="1" id="KW-1133">Transmembrane helix</keyword>
<feature type="transmembrane region" description="Helical" evidence="1">
    <location>
        <begin position="6"/>
        <end position="26"/>
    </location>
</feature>
<protein>
    <submittedName>
        <fullName evidence="2">Uncharacterized protein</fullName>
    </submittedName>
</protein>
<organism evidence="2">
    <name type="scientific">uncultured Sulfurovum sp</name>
    <dbReference type="NCBI Taxonomy" id="269237"/>
    <lineage>
        <taxon>Bacteria</taxon>
        <taxon>Pseudomonadati</taxon>
        <taxon>Campylobacterota</taxon>
        <taxon>Epsilonproteobacteria</taxon>
        <taxon>Campylobacterales</taxon>
        <taxon>Sulfurovaceae</taxon>
        <taxon>Sulfurovum</taxon>
        <taxon>environmental samples</taxon>
    </lineage>
</organism>
<gene>
    <name evidence="2" type="ORF">HELGO_WM2231</name>
</gene>
<accession>A0A6S6RT94</accession>
<name>A0A6S6RT94_9BACT</name>
<evidence type="ECO:0000256" key="1">
    <source>
        <dbReference type="SAM" id="Phobius"/>
    </source>
</evidence>
<dbReference type="AlphaFoldDB" id="A0A6S6RT94"/>
<proteinExistence type="predicted"/>
<evidence type="ECO:0000313" key="2">
    <source>
        <dbReference type="EMBL" id="CAA6798686.1"/>
    </source>
</evidence>
<keyword evidence="1" id="KW-0812">Transmembrane</keyword>
<keyword evidence="1" id="KW-0472">Membrane</keyword>
<reference evidence="2" key="1">
    <citation type="submission" date="2020-01" db="EMBL/GenBank/DDBJ databases">
        <authorList>
            <person name="Meier V. D."/>
            <person name="Meier V D."/>
        </authorList>
    </citation>
    <scope>NUCLEOTIDE SEQUENCE</scope>
    <source>
        <strain evidence="2">HLG_WM_MAG_06</strain>
    </source>
</reference>